<keyword evidence="4 5" id="KW-0472">Membrane</keyword>
<feature type="transmembrane region" description="Helical" evidence="5">
    <location>
        <begin position="221"/>
        <end position="241"/>
    </location>
</feature>
<feature type="transmembrane region" description="Helical" evidence="5">
    <location>
        <begin position="196"/>
        <end position="215"/>
    </location>
</feature>
<dbReference type="PANTHER" id="PTHR30371">
    <property type="entry name" value="SEC-INDEPENDENT PROTEIN TRANSLOCASE PROTEIN TATC"/>
    <property type="match status" value="1"/>
</dbReference>
<dbReference type="AlphaFoldDB" id="A0A857DJR6"/>
<dbReference type="GO" id="GO:0065002">
    <property type="term" value="P:intracellular protein transmembrane transport"/>
    <property type="evidence" value="ECO:0007669"/>
    <property type="project" value="TreeGrafter"/>
</dbReference>
<name>A0A857DJR6_9FIRM</name>
<dbReference type="EMBL" id="CP046996">
    <property type="protein sequence ID" value="QHA00848.1"/>
    <property type="molecule type" value="Genomic_DNA"/>
</dbReference>
<sequence>MQRRKKRNLEMSLMGHVKELRKVLLISLYAIAIGTVIGYIFSDYVYGFLAEPVTGMAGVSFITTTPMEPIMVKLQISVVTGIIIALPVVLWQIWSFILPGLKKNERKYLYYIVASSFILFIAGAAFAYYLVLPVCLKFLLLAGGGAVDSTPFVTKSSYLKFILTFMGTFGAVFQLPVVLLFLMRTGHLSPKTLAKFRKWAFFAIIILTVVVSPTPDLLTQLLMAGPIYMLYELSIWLGYLITRKKKELQPSEAEEGGGQNQ</sequence>
<dbReference type="PANTHER" id="PTHR30371:SF0">
    <property type="entry name" value="SEC-INDEPENDENT PROTEIN TRANSLOCASE PROTEIN TATC, CHLOROPLASTIC-RELATED"/>
    <property type="match status" value="1"/>
</dbReference>
<dbReference type="GO" id="GO:0009977">
    <property type="term" value="F:proton motive force dependent protein transmembrane transporter activity"/>
    <property type="evidence" value="ECO:0007669"/>
    <property type="project" value="TreeGrafter"/>
</dbReference>
<accession>A0A857DJR6</accession>
<feature type="transmembrane region" description="Helical" evidence="5">
    <location>
        <begin position="20"/>
        <end position="41"/>
    </location>
</feature>
<keyword evidence="5" id="KW-0813">Transport</keyword>
<feature type="transmembrane region" description="Helical" evidence="5">
    <location>
        <begin position="109"/>
        <end position="131"/>
    </location>
</feature>
<keyword evidence="2 5" id="KW-0812">Transmembrane</keyword>
<comment type="function">
    <text evidence="5">Part of the twin-arginine translocation (Tat) system that transports large folded proteins containing a characteristic twin-arginine motif in their signal peptide across membranes.</text>
</comment>
<dbReference type="GO" id="GO:0043953">
    <property type="term" value="P:protein transport by the Tat complex"/>
    <property type="evidence" value="ECO:0007669"/>
    <property type="project" value="UniProtKB-UniRule"/>
</dbReference>
<evidence type="ECO:0000256" key="3">
    <source>
        <dbReference type="ARBA" id="ARBA00022989"/>
    </source>
</evidence>
<comment type="subunit">
    <text evidence="5">Forms a complex with TatA.</text>
</comment>
<evidence type="ECO:0000313" key="7">
    <source>
        <dbReference type="Proteomes" id="UP000430508"/>
    </source>
</evidence>
<keyword evidence="5" id="KW-0811">Translocation</keyword>
<keyword evidence="5" id="KW-1003">Cell membrane</keyword>
<keyword evidence="5" id="KW-0653">Protein transport</keyword>
<comment type="subcellular location">
    <subcellularLocation>
        <location evidence="5">Cell membrane</location>
        <topology evidence="5">Multi-pass membrane protein</topology>
    </subcellularLocation>
    <subcellularLocation>
        <location evidence="1">Membrane</location>
        <topology evidence="1">Multi-pass membrane protein</topology>
    </subcellularLocation>
</comment>
<gene>
    <name evidence="5 6" type="primary">tatC</name>
    <name evidence="6" type="ORF">GQ588_09485</name>
</gene>
<feature type="transmembrane region" description="Helical" evidence="5">
    <location>
        <begin position="161"/>
        <end position="184"/>
    </location>
</feature>
<evidence type="ECO:0000256" key="2">
    <source>
        <dbReference type="ARBA" id="ARBA00022692"/>
    </source>
</evidence>
<dbReference type="NCBIfam" id="TIGR00945">
    <property type="entry name" value="tatC"/>
    <property type="match status" value="1"/>
</dbReference>
<evidence type="ECO:0000256" key="1">
    <source>
        <dbReference type="ARBA" id="ARBA00004141"/>
    </source>
</evidence>
<protein>
    <recommendedName>
        <fullName evidence="5">Sec-independent protein translocase protein TatC</fullName>
    </recommendedName>
</protein>
<feature type="transmembrane region" description="Helical" evidence="5">
    <location>
        <begin position="74"/>
        <end position="97"/>
    </location>
</feature>
<proteinExistence type="inferred from homology"/>
<evidence type="ECO:0000256" key="4">
    <source>
        <dbReference type="ARBA" id="ARBA00023136"/>
    </source>
</evidence>
<dbReference type="GO" id="GO:0033281">
    <property type="term" value="C:TAT protein transport complex"/>
    <property type="evidence" value="ECO:0007669"/>
    <property type="project" value="UniProtKB-UniRule"/>
</dbReference>
<dbReference type="Proteomes" id="UP000430508">
    <property type="component" value="Chromosome"/>
</dbReference>
<organism evidence="6 7">
    <name type="scientific">Dehalobacter restrictus</name>
    <dbReference type="NCBI Taxonomy" id="55583"/>
    <lineage>
        <taxon>Bacteria</taxon>
        <taxon>Bacillati</taxon>
        <taxon>Bacillota</taxon>
        <taxon>Clostridia</taxon>
        <taxon>Eubacteriales</taxon>
        <taxon>Desulfitobacteriaceae</taxon>
        <taxon>Dehalobacter</taxon>
    </lineage>
</organism>
<reference evidence="6 7" key="1">
    <citation type="submission" date="2019-12" db="EMBL/GenBank/DDBJ databases">
        <title>Sequence classification of anaerobic respiratory reductive dehalogenases: First we see many, then we see few.</title>
        <authorList>
            <person name="Molenda O."/>
            <person name="Puentes Jacome L.A."/>
            <person name="Cao X."/>
            <person name="Nesbo C.L."/>
            <person name="Tang S."/>
            <person name="Morson N."/>
            <person name="Patron J."/>
            <person name="Lomheim L."/>
            <person name="Wishart D.S."/>
            <person name="Edwards E.A."/>
        </authorList>
    </citation>
    <scope>NUCLEOTIDE SEQUENCE [LARGE SCALE GENOMIC DNA]</scope>
    <source>
        <strain evidence="6 7">12DCA</strain>
    </source>
</reference>
<dbReference type="InterPro" id="IPR002033">
    <property type="entry name" value="TatC"/>
</dbReference>
<keyword evidence="3 5" id="KW-1133">Transmembrane helix</keyword>
<dbReference type="HAMAP" id="MF_00902">
    <property type="entry name" value="TatC"/>
    <property type="match status" value="1"/>
</dbReference>
<evidence type="ECO:0000256" key="5">
    <source>
        <dbReference type="HAMAP-Rule" id="MF_00902"/>
    </source>
</evidence>
<comment type="similarity">
    <text evidence="5">Belongs to the TatC family.</text>
</comment>
<dbReference type="PRINTS" id="PR01840">
    <property type="entry name" value="TATCFAMILY"/>
</dbReference>
<evidence type="ECO:0000313" key="6">
    <source>
        <dbReference type="EMBL" id="QHA00848.1"/>
    </source>
</evidence>
<dbReference type="RefSeq" id="WP_019226358.1">
    <property type="nucleotide sequence ID" value="NZ_CP046996.1"/>
</dbReference>
<dbReference type="Pfam" id="PF00902">
    <property type="entry name" value="TatC"/>
    <property type="match status" value="1"/>
</dbReference>